<evidence type="ECO:0000313" key="2">
    <source>
        <dbReference type="EMBL" id="GIJ56242.1"/>
    </source>
</evidence>
<keyword evidence="3" id="KW-1185">Reference proteome</keyword>
<organism evidence="2 3">
    <name type="scientific">Virgisporangium aurantiacum</name>
    <dbReference type="NCBI Taxonomy" id="175570"/>
    <lineage>
        <taxon>Bacteria</taxon>
        <taxon>Bacillati</taxon>
        <taxon>Actinomycetota</taxon>
        <taxon>Actinomycetes</taxon>
        <taxon>Micromonosporales</taxon>
        <taxon>Micromonosporaceae</taxon>
        <taxon>Virgisporangium</taxon>
    </lineage>
</organism>
<evidence type="ECO:0000313" key="3">
    <source>
        <dbReference type="Proteomes" id="UP000612585"/>
    </source>
</evidence>
<dbReference type="Proteomes" id="UP000612585">
    <property type="component" value="Unassembled WGS sequence"/>
</dbReference>
<gene>
    <name evidence="2" type="ORF">Vau01_037580</name>
</gene>
<accession>A0A8J3Z4G6</accession>
<evidence type="ECO:0000256" key="1">
    <source>
        <dbReference type="SAM" id="MobiDB-lite"/>
    </source>
</evidence>
<comment type="caution">
    <text evidence="2">The sequence shown here is derived from an EMBL/GenBank/DDBJ whole genome shotgun (WGS) entry which is preliminary data.</text>
</comment>
<sequence>MIDHALPRMRQSRIADNLDKPASPVGFRFMADPDTLACLLLVAYPATPSPARRWAALARLVGALVADIPAEPEVSDVRADVVVARRDTGETILRIDANTGDAELLRFVRRQLEQLLRILDCTGCHRPSGSPRSANRPSAGPDRRRWARHSSACGVSPRLRHPRRLGWLP</sequence>
<feature type="region of interest" description="Disordered" evidence="1">
    <location>
        <begin position="127"/>
        <end position="151"/>
    </location>
</feature>
<proteinExistence type="predicted"/>
<dbReference type="AlphaFoldDB" id="A0A8J3Z4G6"/>
<dbReference type="EMBL" id="BOPG01000024">
    <property type="protein sequence ID" value="GIJ56242.1"/>
    <property type="molecule type" value="Genomic_DNA"/>
</dbReference>
<name>A0A8J3Z4G6_9ACTN</name>
<protein>
    <submittedName>
        <fullName evidence="2">Uncharacterized protein</fullName>
    </submittedName>
</protein>
<reference evidence="2" key="1">
    <citation type="submission" date="2021-01" db="EMBL/GenBank/DDBJ databases">
        <title>Whole genome shotgun sequence of Virgisporangium aurantiacum NBRC 16421.</title>
        <authorList>
            <person name="Komaki H."/>
            <person name="Tamura T."/>
        </authorList>
    </citation>
    <scope>NUCLEOTIDE SEQUENCE</scope>
    <source>
        <strain evidence="2">NBRC 16421</strain>
    </source>
</reference>